<proteinExistence type="predicted"/>
<organism evidence="1 2">
    <name type="scientific">Streptosporangium becharense</name>
    <dbReference type="NCBI Taxonomy" id="1816182"/>
    <lineage>
        <taxon>Bacteria</taxon>
        <taxon>Bacillati</taxon>
        <taxon>Actinomycetota</taxon>
        <taxon>Actinomycetes</taxon>
        <taxon>Streptosporangiales</taxon>
        <taxon>Streptosporangiaceae</taxon>
        <taxon>Streptosporangium</taxon>
    </lineage>
</organism>
<dbReference type="Proteomes" id="UP000540685">
    <property type="component" value="Unassembled WGS sequence"/>
</dbReference>
<evidence type="ECO:0000313" key="1">
    <source>
        <dbReference type="EMBL" id="MBB5823809.1"/>
    </source>
</evidence>
<comment type="caution">
    <text evidence="1">The sequence shown here is derived from an EMBL/GenBank/DDBJ whole genome shotgun (WGS) entry which is preliminary data.</text>
</comment>
<sequence>MSPQAGSPPEADLIRLARKARGMTAKEAADRTPIRLSESRWYHIERGWESKTKPVKAPPNTLAHMARVVGVSPERLAEAGREDAAEILREILRLEQQEPASLDAPDDTSSAVDVMDVQTDHGLVMIPVPFDMPEAQREELRQWGIKMARYYMEQSQGTEKPE</sequence>
<dbReference type="RefSeq" id="WP_184538002.1">
    <property type="nucleotide sequence ID" value="NZ_JACHMP010000002.1"/>
</dbReference>
<dbReference type="InterPro" id="IPR001387">
    <property type="entry name" value="Cro/C1-type_HTH"/>
</dbReference>
<dbReference type="AlphaFoldDB" id="A0A7W9IPI3"/>
<evidence type="ECO:0000313" key="2">
    <source>
        <dbReference type="Proteomes" id="UP000540685"/>
    </source>
</evidence>
<name>A0A7W9IPI3_9ACTN</name>
<reference evidence="1 2" key="1">
    <citation type="submission" date="2020-08" db="EMBL/GenBank/DDBJ databases">
        <title>Sequencing the genomes of 1000 actinobacteria strains.</title>
        <authorList>
            <person name="Klenk H.-P."/>
        </authorList>
    </citation>
    <scope>NUCLEOTIDE SEQUENCE [LARGE SCALE GENOMIC DNA]</scope>
    <source>
        <strain evidence="1 2">DSM 46887</strain>
    </source>
</reference>
<protein>
    <submittedName>
        <fullName evidence="1">Transcriptional regulator with XRE-family HTH domain</fullName>
    </submittedName>
</protein>
<accession>A0A7W9IPI3</accession>
<dbReference type="SUPFAM" id="SSF47413">
    <property type="entry name" value="lambda repressor-like DNA-binding domains"/>
    <property type="match status" value="1"/>
</dbReference>
<dbReference type="EMBL" id="JACHMP010000002">
    <property type="protein sequence ID" value="MBB5823809.1"/>
    <property type="molecule type" value="Genomic_DNA"/>
</dbReference>
<dbReference type="Gene3D" id="1.10.260.40">
    <property type="entry name" value="lambda repressor-like DNA-binding domains"/>
    <property type="match status" value="1"/>
</dbReference>
<dbReference type="InterPro" id="IPR010982">
    <property type="entry name" value="Lambda_DNA-bd_dom_sf"/>
</dbReference>
<dbReference type="Pfam" id="PF13560">
    <property type="entry name" value="HTH_31"/>
    <property type="match status" value="1"/>
</dbReference>
<keyword evidence="2" id="KW-1185">Reference proteome</keyword>
<dbReference type="CDD" id="cd00093">
    <property type="entry name" value="HTH_XRE"/>
    <property type="match status" value="1"/>
</dbReference>
<dbReference type="GO" id="GO:0003677">
    <property type="term" value="F:DNA binding"/>
    <property type="evidence" value="ECO:0007669"/>
    <property type="project" value="InterPro"/>
</dbReference>
<gene>
    <name evidence="1" type="ORF">F4562_006958</name>
</gene>